<keyword evidence="4" id="KW-1185">Reference proteome</keyword>
<evidence type="ECO:0000313" key="4">
    <source>
        <dbReference type="Proteomes" id="UP000272503"/>
    </source>
</evidence>
<dbReference type="Pfam" id="PF13343">
    <property type="entry name" value="SBP_bac_6"/>
    <property type="match status" value="1"/>
</dbReference>
<dbReference type="EMBL" id="RCUX01000006">
    <property type="protein sequence ID" value="RLP75521.1"/>
    <property type="molecule type" value="Genomic_DNA"/>
</dbReference>
<keyword evidence="1 2" id="KW-0732">Signal</keyword>
<dbReference type="GO" id="GO:0030288">
    <property type="term" value="C:outer membrane-bounded periplasmic space"/>
    <property type="evidence" value="ECO:0007669"/>
    <property type="project" value="TreeGrafter"/>
</dbReference>
<feature type="chain" id="PRO_5038445969" evidence="2">
    <location>
        <begin position="23"/>
        <end position="373"/>
    </location>
</feature>
<reference evidence="3 4" key="1">
    <citation type="submission" date="2018-10" db="EMBL/GenBank/DDBJ databases">
        <authorList>
            <person name="Li J."/>
        </authorList>
    </citation>
    <scope>NUCLEOTIDE SEQUENCE [LARGE SCALE GENOMIC DNA]</scope>
    <source>
        <strain evidence="3 4">IF 016277</strain>
    </source>
</reference>
<evidence type="ECO:0000256" key="2">
    <source>
        <dbReference type="SAM" id="SignalP"/>
    </source>
</evidence>
<evidence type="ECO:0000313" key="3">
    <source>
        <dbReference type="EMBL" id="RLP75521.1"/>
    </source>
</evidence>
<sequence>MSRSIRLVSALALLTVAGLGLAGCSASASPAENSASAKAATAESLKDFGTIDELAAAAKAEGKLNVIALPRDWANYGAIIDAFSKKYGIKVNELQPNGSSADEIAAAKNNKGLDTAPDVFNIGDTIANSSEKYLAVYRNQAWDEVDPSLKDADGHFIAGEGGFLSIGYDSAKVPEPKTFNDLLGADYKGLAISGDPTKNAPGLAAVGLATLQEGGTLDNFQPGIDFFGKLNKAGNLISVQPSSATVVSGETKLIISYDYSNVAYGRDLPTWKVTIPEGTGYGSFLYQAINKDAPHPAAARLWQEFLYQAEQQNEWIKSGARSPIEAALVKAGTVDKTALAGLPAAPTKYEIPTIEQSKKAGELVGTNWARAVG</sequence>
<dbReference type="Proteomes" id="UP000272503">
    <property type="component" value="Unassembled WGS sequence"/>
</dbReference>
<gene>
    <name evidence="3" type="ORF">D9V32_08545</name>
</gene>
<dbReference type="PROSITE" id="PS51257">
    <property type="entry name" value="PROKAR_LIPOPROTEIN"/>
    <property type="match status" value="1"/>
</dbReference>
<dbReference type="PANTHER" id="PTHR30006">
    <property type="entry name" value="THIAMINE-BINDING PERIPLASMIC PROTEIN-RELATED"/>
    <property type="match status" value="1"/>
</dbReference>
<protein>
    <submittedName>
        <fullName evidence="3">ABC transporter substrate-binding protein</fullName>
    </submittedName>
</protein>
<dbReference type="OrthoDB" id="366726at2"/>
<evidence type="ECO:0000256" key="1">
    <source>
        <dbReference type="ARBA" id="ARBA00022729"/>
    </source>
</evidence>
<dbReference type="PANTHER" id="PTHR30006:SF2">
    <property type="entry name" value="ABC TRANSPORTER SUBSTRATE-BINDING PROTEIN"/>
    <property type="match status" value="1"/>
</dbReference>
<dbReference type="AlphaFoldDB" id="A0A3L7A7I0"/>
<name>A0A3L7A7I0_9MICO</name>
<accession>A0A3L7A7I0</accession>
<proteinExistence type="predicted"/>
<dbReference type="Gene3D" id="3.40.190.10">
    <property type="entry name" value="Periplasmic binding protein-like II"/>
    <property type="match status" value="2"/>
</dbReference>
<dbReference type="GO" id="GO:0015888">
    <property type="term" value="P:thiamine transport"/>
    <property type="evidence" value="ECO:0007669"/>
    <property type="project" value="TreeGrafter"/>
</dbReference>
<organism evidence="3 4">
    <name type="scientific">Mycetocola tolaasinivorans</name>
    <dbReference type="NCBI Taxonomy" id="76635"/>
    <lineage>
        <taxon>Bacteria</taxon>
        <taxon>Bacillati</taxon>
        <taxon>Actinomycetota</taxon>
        <taxon>Actinomycetes</taxon>
        <taxon>Micrococcales</taxon>
        <taxon>Microbacteriaceae</taxon>
        <taxon>Mycetocola</taxon>
    </lineage>
</organism>
<feature type="signal peptide" evidence="2">
    <location>
        <begin position="1"/>
        <end position="22"/>
    </location>
</feature>
<comment type="caution">
    <text evidence="3">The sequence shown here is derived from an EMBL/GenBank/DDBJ whole genome shotgun (WGS) entry which is preliminary data.</text>
</comment>
<dbReference type="GO" id="GO:0030975">
    <property type="term" value="F:thiamine binding"/>
    <property type="evidence" value="ECO:0007669"/>
    <property type="project" value="TreeGrafter"/>
</dbReference>
<dbReference type="GO" id="GO:0030976">
    <property type="term" value="F:thiamine pyrophosphate binding"/>
    <property type="evidence" value="ECO:0007669"/>
    <property type="project" value="TreeGrafter"/>
</dbReference>
<dbReference type="SUPFAM" id="SSF53850">
    <property type="entry name" value="Periplasmic binding protein-like II"/>
    <property type="match status" value="1"/>
</dbReference>
<dbReference type="RefSeq" id="WP_121648492.1">
    <property type="nucleotide sequence ID" value="NZ_RCUX01000006.1"/>
</dbReference>